<dbReference type="PANTHER" id="PTHR21152">
    <property type="entry name" value="AMINOTRANSFERASE CLASS V"/>
    <property type="match status" value="1"/>
</dbReference>
<keyword evidence="5 7" id="KW-0663">Pyridoxal phosphate</keyword>
<dbReference type="InterPro" id="IPR015424">
    <property type="entry name" value="PyrdxlP-dep_Trfase"/>
</dbReference>
<dbReference type="PIRSF" id="PIRSF000524">
    <property type="entry name" value="SPT"/>
    <property type="match status" value="1"/>
</dbReference>
<evidence type="ECO:0000256" key="1">
    <source>
        <dbReference type="ARBA" id="ARBA00001933"/>
    </source>
</evidence>
<dbReference type="SUPFAM" id="SSF53383">
    <property type="entry name" value="PLP-dependent transferases"/>
    <property type="match status" value="1"/>
</dbReference>
<name>A0A328AHF0_9CAUL</name>
<dbReference type="Pfam" id="PF00266">
    <property type="entry name" value="Aminotran_5"/>
    <property type="match status" value="1"/>
</dbReference>
<evidence type="ECO:0000256" key="2">
    <source>
        <dbReference type="ARBA" id="ARBA00009236"/>
    </source>
</evidence>
<keyword evidence="3 9" id="KW-0032">Aminotransferase</keyword>
<proteinExistence type="inferred from homology"/>
<sequence length="397" mass="41586">MIMQSFQPPRRILMGPGPSDVSPRVLAAMARPTIGHLDPEFQSLMEEIKGALQRLFNAPDHACVPLPAPGTAGMEAAIMNLLEPGDRAVIAVNGAFGGRMADMAGRAGATVVTVDHDWGQPVDVKRVEAALAEAPTKVLAFVHAETSTGARSDAGPLCALARKYGALSVVDTVTSLGGIAVDVAGWDADVVYSGTQKCLSAPPGLSPIALSKRAQEAIRNRKEKVRNWLLDFNLLMSYWGGPDGSGGGGRTYHHTAPINALYGLHESLVVLFEEGQQAAIVRHAKMHQALAAGLEAAGLKLLVDEAHRLPQLNAVVVPDGVDEAGVRNHVLKNWDLELGAGLGPLKGKVWRIGLMGASATPWHVRLCLTALCEALAAQGVKLDAAAVLAAADAKLAA</sequence>
<dbReference type="Gene3D" id="3.40.640.10">
    <property type="entry name" value="Type I PLP-dependent aspartate aminotransferase-like (Major domain)"/>
    <property type="match status" value="1"/>
</dbReference>
<comment type="similarity">
    <text evidence="2">Belongs to the class-V pyridoxal-phosphate-dependent aminotransferase family.</text>
</comment>
<evidence type="ECO:0000256" key="6">
    <source>
        <dbReference type="PIRSR" id="PIRSR000524-1"/>
    </source>
</evidence>
<comment type="cofactor">
    <cofactor evidence="1 7">
        <name>pyridoxal 5'-phosphate</name>
        <dbReference type="ChEBI" id="CHEBI:597326"/>
    </cofactor>
</comment>
<dbReference type="FunFam" id="3.40.640.10:FF:000027">
    <property type="entry name" value="Serine--pyruvate aminotransferase, mitochondrial"/>
    <property type="match status" value="1"/>
</dbReference>
<keyword evidence="10" id="KW-1185">Reference proteome</keyword>
<dbReference type="Proteomes" id="UP000249254">
    <property type="component" value="Unassembled WGS sequence"/>
</dbReference>
<dbReference type="InterPro" id="IPR000192">
    <property type="entry name" value="Aminotrans_V_dom"/>
</dbReference>
<comment type="caution">
    <text evidence="9">The sequence shown here is derived from an EMBL/GenBank/DDBJ whole genome shotgun (WGS) entry which is preliminary data.</text>
</comment>
<feature type="domain" description="Aminotransferase class V" evidence="8">
    <location>
        <begin position="31"/>
        <end position="326"/>
    </location>
</feature>
<evidence type="ECO:0000256" key="4">
    <source>
        <dbReference type="ARBA" id="ARBA00022679"/>
    </source>
</evidence>
<protein>
    <submittedName>
        <fullName evidence="9">Alanine--glyoxylate aminotransferase</fullName>
    </submittedName>
</protein>
<dbReference type="GO" id="GO:0008453">
    <property type="term" value="F:alanine-glyoxylate transaminase activity"/>
    <property type="evidence" value="ECO:0007669"/>
    <property type="project" value="TreeGrafter"/>
</dbReference>
<feature type="modified residue" description="N6-(pyridoxal phosphate)lysine" evidence="7">
    <location>
        <position position="197"/>
    </location>
</feature>
<dbReference type="Gene3D" id="3.90.1150.10">
    <property type="entry name" value="Aspartate Aminotransferase, domain 1"/>
    <property type="match status" value="1"/>
</dbReference>
<keyword evidence="4 9" id="KW-0808">Transferase</keyword>
<evidence type="ECO:0000256" key="7">
    <source>
        <dbReference type="PIRSR" id="PIRSR000524-50"/>
    </source>
</evidence>
<accession>A0A328AHF0</accession>
<evidence type="ECO:0000259" key="8">
    <source>
        <dbReference type="Pfam" id="PF00266"/>
    </source>
</evidence>
<dbReference type="PANTHER" id="PTHR21152:SF40">
    <property type="entry name" value="ALANINE--GLYOXYLATE AMINOTRANSFERASE"/>
    <property type="match status" value="1"/>
</dbReference>
<dbReference type="EMBL" id="QFYQ01000001">
    <property type="protein sequence ID" value="RAK53947.1"/>
    <property type="molecule type" value="Genomic_DNA"/>
</dbReference>
<dbReference type="InterPro" id="IPR015421">
    <property type="entry name" value="PyrdxlP-dep_Trfase_major"/>
</dbReference>
<reference evidence="10" key="1">
    <citation type="submission" date="2018-05" db="EMBL/GenBank/DDBJ databases">
        <authorList>
            <person name="Li X."/>
        </authorList>
    </citation>
    <scope>NUCLEOTIDE SEQUENCE [LARGE SCALE GENOMIC DNA]</scope>
    <source>
        <strain evidence="10">LX32</strain>
    </source>
</reference>
<evidence type="ECO:0000256" key="5">
    <source>
        <dbReference type="ARBA" id="ARBA00022898"/>
    </source>
</evidence>
<gene>
    <name evidence="9" type="ORF">DJ017_05130</name>
</gene>
<dbReference type="GO" id="GO:0004760">
    <property type="term" value="F:L-serine-pyruvate transaminase activity"/>
    <property type="evidence" value="ECO:0007669"/>
    <property type="project" value="TreeGrafter"/>
</dbReference>
<dbReference type="AlphaFoldDB" id="A0A328AHF0"/>
<evidence type="ECO:0000313" key="10">
    <source>
        <dbReference type="Proteomes" id="UP000249254"/>
    </source>
</evidence>
<dbReference type="OrthoDB" id="389074at2"/>
<dbReference type="InterPro" id="IPR015422">
    <property type="entry name" value="PyrdxlP-dep_Trfase_small"/>
</dbReference>
<evidence type="ECO:0000256" key="3">
    <source>
        <dbReference type="ARBA" id="ARBA00022576"/>
    </source>
</evidence>
<organism evidence="9 10">
    <name type="scientific">Phenylobacterium soli</name>
    <dbReference type="NCBI Taxonomy" id="2170551"/>
    <lineage>
        <taxon>Bacteria</taxon>
        <taxon>Pseudomonadati</taxon>
        <taxon>Pseudomonadota</taxon>
        <taxon>Alphaproteobacteria</taxon>
        <taxon>Caulobacterales</taxon>
        <taxon>Caulobacteraceae</taxon>
        <taxon>Phenylobacterium</taxon>
    </lineage>
</organism>
<dbReference type="GO" id="GO:0019265">
    <property type="term" value="P:glycine biosynthetic process, by transamination of glyoxylate"/>
    <property type="evidence" value="ECO:0007669"/>
    <property type="project" value="TreeGrafter"/>
</dbReference>
<evidence type="ECO:0000313" key="9">
    <source>
        <dbReference type="EMBL" id="RAK53947.1"/>
    </source>
</evidence>
<dbReference type="InterPro" id="IPR024169">
    <property type="entry name" value="SP_NH2Trfase/AEP_transaminase"/>
</dbReference>
<feature type="binding site" evidence="6">
    <location>
        <position position="351"/>
    </location>
    <ligand>
        <name>substrate</name>
    </ligand>
</feature>